<dbReference type="PANTHER" id="PTHR11477">
    <property type="entry name" value="TRANSCRIPTION FACTOR S-II ZINC FINGER DOMAIN-CONTAINING PROTEIN"/>
    <property type="match status" value="1"/>
</dbReference>
<evidence type="ECO:0000313" key="3">
    <source>
        <dbReference type="EMBL" id="CAF1917534.1"/>
    </source>
</evidence>
<feature type="domain" description="Spen paralogue and orthologue SPOC C-terminal" evidence="2">
    <location>
        <begin position="274"/>
        <end position="343"/>
    </location>
</feature>
<reference evidence="3" key="1">
    <citation type="submission" date="2021-01" db="EMBL/GenBank/DDBJ databases">
        <authorList>
            <consortium name="Genoscope - CEA"/>
            <person name="William W."/>
        </authorList>
    </citation>
    <scope>NUCLEOTIDE SEQUENCE</scope>
</reference>
<name>A0A816K8U5_BRANA</name>
<dbReference type="EMBL" id="HG994366">
    <property type="protein sequence ID" value="CAF1917534.1"/>
    <property type="molecule type" value="Genomic_DNA"/>
</dbReference>
<dbReference type="AlphaFoldDB" id="A0A816K8U5"/>
<evidence type="ECO:0000256" key="1">
    <source>
        <dbReference type="SAM" id="MobiDB-lite"/>
    </source>
</evidence>
<proteinExistence type="predicted"/>
<dbReference type="PANTHER" id="PTHR11477:SF32">
    <property type="entry name" value="SPOC DOMAIN _ TRANSCRIPTION ELONGATION FACTOR S-II PROTEIN"/>
    <property type="match status" value="1"/>
</dbReference>
<evidence type="ECO:0000259" key="2">
    <source>
        <dbReference type="Pfam" id="PF07744"/>
    </source>
</evidence>
<protein>
    <submittedName>
        <fullName evidence="3">(rape) hypothetical protein</fullName>
    </submittedName>
</protein>
<dbReference type="Proteomes" id="UP001295469">
    <property type="component" value="Chromosome C02"/>
</dbReference>
<feature type="compositionally biased region" description="Basic and acidic residues" evidence="1">
    <location>
        <begin position="114"/>
        <end position="147"/>
    </location>
</feature>
<dbReference type="InterPro" id="IPR012921">
    <property type="entry name" value="SPOC_C"/>
</dbReference>
<gene>
    <name evidence="3" type="ORF">DARMORV10_C02P41690.1</name>
</gene>
<organism evidence="3">
    <name type="scientific">Brassica napus</name>
    <name type="common">Rape</name>
    <dbReference type="NCBI Taxonomy" id="3708"/>
    <lineage>
        <taxon>Eukaryota</taxon>
        <taxon>Viridiplantae</taxon>
        <taxon>Streptophyta</taxon>
        <taxon>Embryophyta</taxon>
        <taxon>Tracheophyta</taxon>
        <taxon>Spermatophyta</taxon>
        <taxon>Magnoliopsida</taxon>
        <taxon>eudicotyledons</taxon>
        <taxon>Gunneridae</taxon>
        <taxon>Pentapetalae</taxon>
        <taxon>rosids</taxon>
        <taxon>malvids</taxon>
        <taxon>Brassicales</taxon>
        <taxon>Brassicaceae</taxon>
        <taxon>Brassiceae</taxon>
        <taxon>Brassica</taxon>
    </lineage>
</organism>
<dbReference type="Pfam" id="PF07744">
    <property type="entry name" value="SPOC"/>
    <property type="match status" value="1"/>
</dbReference>
<feature type="region of interest" description="Disordered" evidence="1">
    <location>
        <begin position="112"/>
        <end position="147"/>
    </location>
</feature>
<accession>A0A816K8U5</accession>
<sequence length="369" mass="42052">MESLKTKRNHFQKIHQIYPIDISIYFNLFVFPKFKNETYVLLLIRGIKLGHVLNHYFLHFHVFASIYPFSSSSNRQMLLQQSIDSHITQICSLRIESALGCRQRLYEGEAAMDQEDKMVVPPRKEPEVEKKQKPEHEPESEFEKKRRNTKVDIRSLVRKTQKGEFQVEVEPINTGSVEISVGSSSLNWSRPKNIKNKTLGVKNELNNYSEESPSESDILEGPFVSDYNDAEAVIVRTSAKEKVNTDLGTSPVNAESDELVSLMPHSDLKSVSIPGGERLWEGALQLSVSSVIFVIGILKSGEKTTTKEWPRLLEIKGRVRLDAFEKFVRELPNYLSRAVMVLFSAWNFHIHCLKAVYLAKVIGLACPTS</sequence>